<dbReference type="InterPro" id="IPR025049">
    <property type="entry name" value="Mfa-like_1"/>
</dbReference>
<dbReference type="CDD" id="cd13121">
    <property type="entry name" value="BF2867_like_C"/>
    <property type="match status" value="1"/>
</dbReference>
<sequence>MEMSGDGVSAEAIVLPTESLEEATLEIINGEYGYVYDLNSAVNITKFESGYKYTYTIELDTRLPLSATASVSDWLDGPSEMATVVKDFEVYQPVGGGTLENPYTVEDARNLRPTNGVWVKGYIVGYYSGTTIGSFSNDLTDTIKIKTSSLALAESPAETNGSKTASISLPTGKIRDNLNLKTNPENLGKGVILKGNIGPYYGAGGMPDVTAYEFIPAGR</sequence>
<organism evidence="2">
    <name type="scientific">bioreactor metagenome</name>
    <dbReference type="NCBI Taxonomy" id="1076179"/>
    <lineage>
        <taxon>unclassified sequences</taxon>
        <taxon>metagenomes</taxon>
        <taxon>ecological metagenomes</taxon>
    </lineage>
</organism>
<proteinExistence type="predicted"/>
<dbReference type="Gene3D" id="2.60.40.2630">
    <property type="match status" value="1"/>
</dbReference>
<dbReference type="AlphaFoldDB" id="A0A645C208"/>
<evidence type="ECO:0000313" key="2">
    <source>
        <dbReference type="EMBL" id="MPM71575.1"/>
    </source>
</evidence>
<dbReference type="EMBL" id="VSSQ01024199">
    <property type="protein sequence ID" value="MPM71575.1"/>
    <property type="molecule type" value="Genomic_DNA"/>
</dbReference>
<accession>A0A645C208</accession>
<gene>
    <name evidence="2" type="ORF">SDC9_118543</name>
</gene>
<dbReference type="Pfam" id="PF13149">
    <property type="entry name" value="Mfa_like_1"/>
    <property type="match status" value="1"/>
</dbReference>
<feature type="domain" description="Endonuclease YhcR N-terminal" evidence="1">
    <location>
        <begin position="103"/>
        <end position="214"/>
    </location>
</feature>
<dbReference type="InterPro" id="IPR045939">
    <property type="entry name" value="YhcR_N"/>
</dbReference>
<evidence type="ECO:0000259" key="1">
    <source>
        <dbReference type="Pfam" id="PF19886"/>
    </source>
</evidence>
<comment type="caution">
    <text evidence="2">The sequence shown here is derived from an EMBL/GenBank/DDBJ whole genome shotgun (WGS) entry which is preliminary data.</text>
</comment>
<name>A0A645C208_9ZZZZ</name>
<reference evidence="2" key="1">
    <citation type="submission" date="2019-08" db="EMBL/GenBank/DDBJ databases">
        <authorList>
            <person name="Kucharzyk K."/>
            <person name="Murdoch R.W."/>
            <person name="Higgins S."/>
            <person name="Loffler F."/>
        </authorList>
    </citation>
    <scope>NUCLEOTIDE SEQUENCE</scope>
</reference>
<protein>
    <recommendedName>
        <fullName evidence="1">Endonuclease YhcR N-terminal domain-containing protein</fullName>
    </recommendedName>
</protein>
<dbReference type="Pfam" id="PF19886">
    <property type="entry name" value="DUF6359"/>
    <property type="match status" value="1"/>
</dbReference>